<sequence>MTQSPFLEVPATDSVLLSFDGRVLEVFGYADAARYHVWEEPRIQFRTGRLRRLTITTKHGRGHSLLYDAHRLPDLQVFAERLESTGRPGPEH</sequence>
<protein>
    <submittedName>
        <fullName evidence="1">Uncharacterized protein</fullName>
    </submittedName>
</protein>
<name>A0AB39MPM4_9ACTN</name>
<evidence type="ECO:0000313" key="1">
    <source>
        <dbReference type="EMBL" id="XDQ06728.1"/>
    </source>
</evidence>
<dbReference type="AlphaFoldDB" id="A0AB39MPM4"/>
<dbReference type="EMBL" id="CP163431">
    <property type="protein sequence ID" value="XDQ06728.1"/>
    <property type="molecule type" value="Genomic_DNA"/>
</dbReference>
<organism evidence="1">
    <name type="scientific">Streptomyces sp. R08</name>
    <dbReference type="NCBI Taxonomy" id="3238624"/>
    <lineage>
        <taxon>Bacteria</taxon>
        <taxon>Bacillati</taxon>
        <taxon>Actinomycetota</taxon>
        <taxon>Actinomycetes</taxon>
        <taxon>Kitasatosporales</taxon>
        <taxon>Streptomycetaceae</taxon>
        <taxon>Streptomyces</taxon>
    </lineage>
</organism>
<gene>
    <name evidence="1" type="ORF">AB5J58_44000</name>
</gene>
<reference evidence="1" key="1">
    <citation type="submission" date="2024-07" db="EMBL/GenBank/DDBJ databases">
        <authorList>
            <person name="Yu S.T."/>
        </authorList>
    </citation>
    <scope>NUCLEOTIDE SEQUENCE</scope>
    <source>
        <strain evidence="1">R08</strain>
    </source>
</reference>
<proteinExistence type="predicted"/>
<dbReference type="RefSeq" id="WP_369191608.1">
    <property type="nucleotide sequence ID" value="NZ_CP163431.1"/>
</dbReference>
<accession>A0AB39MPM4</accession>